<evidence type="ECO:0000256" key="1">
    <source>
        <dbReference type="ARBA" id="ARBA00009995"/>
    </source>
</evidence>
<dbReference type="PANTHER" id="PTHR48043">
    <property type="entry name" value="EG:EG0003.4 PROTEIN-RELATED"/>
    <property type="match status" value="1"/>
</dbReference>
<comment type="caution">
    <text evidence="6">The sequence shown here is derived from an EMBL/GenBank/DDBJ whole genome shotgun (WGS) entry which is preliminary data.</text>
</comment>
<evidence type="ECO:0000313" key="7">
    <source>
        <dbReference type="Proteomes" id="UP001162164"/>
    </source>
</evidence>
<keyword evidence="5" id="KW-0472">Membrane</keyword>
<dbReference type="Gene3D" id="3.40.50.2000">
    <property type="entry name" value="Glycogen Phosphorylase B"/>
    <property type="match status" value="2"/>
</dbReference>
<evidence type="ECO:0000256" key="4">
    <source>
        <dbReference type="RuleBase" id="RU003718"/>
    </source>
</evidence>
<evidence type="ECO:0000256" key="3">
    <source>
        <dbReference type="ARBA" id="ARBA00022679"/>
    </source>
</evidence>
<dbReference type="PANTHER" id="PTHR48043:SF159">
    <property type="entry name" value="EG:EG0003.4 PROTEIN-RELATED"/>
    <property type="match status" value="1"/>
</dbReference>
<proteinExistence type="inferred from homology"/>
<protein>
    <recommendedName>
        <fullName evidence="8">Glucuronosyltransferase</fullName>
    </recommendedName>
</protein>
<feature type="transmembrane region" description="Helical" evidence="5">
    <location>
        <begin position="12"/>
        <end position="34"/>
    </location>
</feature>
<evidence type="ECO:0000256" key="5">
    <source>
        <dbReference type="SAM" id="Phobius"/>
    </source>
</evidence>
<evidence type="ECO:0000256" key="2">
    <source>
        <dbReference type="ARBA" id="ARBA00022676"/>
    </source>
</evidence>
<dbReference type="Pfam" id="PF00201">
    <property type="entry name" value="UDPGT"/>
    <property type="match status" value="1"/>
</dbReference>
<evidence type="ECO:0008006" key="8">
    <source>
        <dbReference type="Google" id="ProtNLM"/>
    </source>
</evidence>
<dbReference type="EMBL" id="JAPWTJ010000191">
    <property type="protein sequence ID" value="KAJ8981274.1"/>
    <property type="molecule type" value="Genomic_DNA"/>
</dbReference>
<feature type="transmembrane region" description="Helical" evidence="5">
    <location>
        <begin position="485"/>
        <end position="509"/>
    </location>
</feature>
<dbReference type="InterPro" id="IPR002213">
    <property type="entry name" value="UDP_glucos_trans"/>
</dbReference>
<comment type="similarity">
    <text evidence="1 4">Belongs to the UDP-glycosyltransferase family.</text>
</comment>
<dbReference type="CDD" id="cd03784">
    <property type="entry name" value="GT1_Gtf-like"/>
    <property type="match status" value="1"/>
</dbReference>
<keyword evidence="5" id="KW-0812">Transmembrane</keyword>
<evidence type="ECO:0000313" key="6">
    <source>
        <dbReference type="EMBL" id="KAJ8981274.1"/>
    </source>
</evidence>
<keyword evidence="3 4" id="KW-0808">Transferase</keyword>
<accession>A0ABQ9JSK3</accession>
<dbReference type="InterPro" id="IPR035595">
    <property type="entry name" value="UDP_glycos_trans_CS"/>
</dbReference>
<dbReference type="Proteomes" id="UP001162164">
    <property type="component" value="Unassembled WGS sequence"/>
</dbReference>
<name>A0ABQ9JSK3_9CUCU</name>
<keyword evidence="2 4" id="KW-0328">Glycosyltransferase</keyword>
<organism evidence="6 7">
    <name type="scientific">Molorchus minor</name>
    <dbReference type="NCBI Taxonomy" id="1323400"/>
    <lineage>
        <taxon>Eukaryota</taxon>
        <taxon>Metazoa</taxon>
        <taxon>Ecdysozoa</taxon>
        <taxon>Arthropoda</taxon>
        <taxon>Hexapoda</taxon>
        <taxon>Insecta</taxon>
        <taxon>Pterygota</taxon>
        <taxon>Neoptera</taxon>
        <taxon>Endopterygota</taxon>
        <taxon>Coleoptera</taxon>
        <taxon>Polyphaga</taxon>
        <taxon>Cucujiformia</taxon>
        <taxon>Chrysomeloidea</taxon>
        <taxon>Cerambycidae</taxon>
        <taxon>Lamiinae</taxon>
        <taxon>Monochamini</taxon>
        <taxon>Molorchus</taxon>
    </lineage>
</organism>
<dbReference type="InterPro" id="IPR050271">
    <property type="entry name" value="UDP-glycosyltransferase"/>
</dbReference>
<sequence>MQCHSESLSMWLYLFFSIIVHVSHVNSANILGIMPTASYSHHQAVQPLWAELSLRGHSLTVVTTHPMKNTSLVNLTEIDVSQVQEIYEKRKFSEIASDENISFLEKADLLMDMVDESDELILSSPGVQNLIHDKNRHFDLLIVEALLPGMTSFSWRFNCPMIGISPLDTSSFFHQHMGNPNHPVVNPEKNLPVNDPENLTFIERLVSLIYNVVTEVMFNDKSKYFEKNHKIYQKYLGKDLPHFESLWKNIALMFINTSPIFQNVRPLNPNTIAFGGTGHIRNAQALPKDLQEFLDNSDQAAIYFSLGSNIVGSQMRNILEEILPVFSELPFRLLLKTDVQLENIPNNVKIQSWFPQQDVLRHPKVKLFITQGGLQSLQEAVYNAIPVIGIPFFGDQITNINKMLKMGYGIKIDKDNVTRESLKSAILEVINNSKYQEKAKQMSEILKDEEVPGLQRLIWWTEYVIRHKGADHLKSLAGEMPHWKYFMLDVLSFIGFIIFIIIFLIYYIVKYVYRLLYYLFNRQKLKKYLQKFLIGNEI</sequence>
<dbReference type="SUPFAM" id="SSF53756">
    <property type="entry name" value="UDP-Glycosyltransferase/glycogen phosphorylase"/>
    <property type="match status" value="1"/>
</dbReference>
<dbReference type="PROSITE" id="PS00375">
    <property type="entry name" value="UDPGT"/>
    <property type="match status" value="1"/>
</dbReference>
<gene>
    <name evidence="6" type="ORF">NQ317_004010</name>
</gene>
<keyword evidence="5" id="KW-1133">Transmembrane helix</keyword>
<reference evidence="6" key="1">
    <citation type="journal article" date="2023" name="Insect Mol. Biol.">
        <title>Genome sequencing provides insights into the evolution of gene families encoding plant cell wall-degrading enzymes in longhorned beetles.</title>
        <authorList>
            <person name="Shin N.R."/>
            <person name="Okamura Y."/>
            <person name="Kirsch R."/>
            <person name="Pauchet Y."/>
        </authorList>
    </citation>
    <scope>NUCLEOTIDE SEQUENCE</scope>
    <source>
        <strain evidence="6">MMC_N1</strain>
    </source>
</reference>
<keyword evidence="7" id="KW-1185">Reference proteome</keyword>